<dbReference type="AlphaFoldDB" id="A0A2T3W4C5"/>
<evidence type="ECO:0000313" key="1">
    <source>
        <dbReference type="EMBL" id="PTA66745.1"/>
    </source>
</evidence>
<sequence>MVVMLHFFAGVQVQEGAREAGPGIHLQQQIGNLHAREPRTQLPLQRLHLVGHGFGDLPNSELAAL</sequence>
<reference evidence="1 2" key="1">
    <citation type="submission" date="2018-03" db="EMBL/GenBank/DDBJ databases">
        <title>Draft genome of Deinococcus sp. OD32.</title>
        <authorList>
            <person name="Wang X.-P."/>
            <person name="Du Z.-J."/>
        </authorList>
    </citation>
    <scope>NUCLEOTIDE SEQUENCE [LARGE SCALE GENOMIC DNA]</scope>
    <source>
        <strain evidence="1 2">OD32</strain>
    </source>
</reference>
<name>A0A2T3W4C5_9DEIO</name>
<proteinExistence type="predicted"/>
<keyword evidence="2" id="KW-1185">Reference proteome</keyword>
<dbReference type="EMBL" id="PYSV01000020">
    <property type="protein sequence ID" value="PTA66745.1"/>
    <property type="molecule type" value="Genomic_DNA"/>
</dbReference>
<comment type="caution">
    <text evidence="1">The sequence shown here is derived from an EMBL/GenBank/DDBJ whole genome shotgun (WGS) entry which is preliminary data.</text>
</comment>
<gene>
    <name evidence="1" type="ORF">C8263_16055</name>
</gene>
<evidence type="ECO:0000313" key="2">
    <source>
        <dbReference type="Proteomes" id="UP000240317"/>
    </source>
</evidence>
<accession>A0A2T3W4C5</accession>
<dbReference type="RefSeq" id="WP_199188434.1">
    <property type="nucleotide sequence ID" value="NZ_PYSV01000020.1"/>
</dbReference>
<organism evidence="1 2">
    <name type="scientific">Deinococcus arcticus</name>
    <dbReference type="NCBI Taxonomy" id="2136176"/>
    <lineage>
        <taxon>Bacteria</taxon>
        <taxon>Thermotogati</taxon>
        <taxon>Deinococcota</taxon>
        <taxon>Deinococci</taxon>
        <taxon>Deinococcales</taxon>
        <taxon>Deinococcaceae</taxon>
        <taxon>Deinococcus</taxon>
    </lineage>
</organism>
<protein>
    <submittedName>
        <fullName evidence="1">Uncharacterized protein</fullName>
    </submittedName>
</protein>
<dbReference type="Proteomes" id="UP000240317">
    <property type="component" value="Unassembled WGS sequence"/>
</dbReference>